<gene>
    <name evidence="1" type="ORF">DPEC_G00095790</name>
</gene>
<protein>
    <submittedName>
        <fullName evidence="1">Uncharacterized protein</fullName>
    </submittedName>
</protein>
<accession>A0ACC2GVG8</accession>
<dbReference type="EMBL" id="CM055735">
    <property type="protein sequence ID" value="KAJ8007608.1"/>
    <property type="molecule type" value="Genomic_DNA"/>
</dbReference>
<dbReference type="Proteomes" id="UP001157502">
    <property type="component" value="Chromosome 8"/>
</dbReference>
<evidence type="ECO:0000313" key="2">
    <source>
        <dbReference type="Proteomes" id="UP001157502"/>
    </source>
</evidence>
<name>A0ACC2GVG8_DALPE</name>
<comment type="caution">
    <text evidence="1">The sequence shown here is derived from an EMBL/GenBank/DDBJ whole genome shotgun (WGS) entry which is preliminary data.</text>
</comment>
<proteinExistence type="predicted"/>
<evidence type="ECO:0000313" key="1">
    <source>
        <dbReference type="EMBL" id="KAJ8007608.1"/>
    </source>
</evidence>
<reference evidence="1" key="1">
    <citation type="submission" date="2021-05" db="EMBL/GenBank/DDBJ databases">
        <authorList>
            <person name="Pan Q."/>
            <person name="Jouanno E."/>
            <person name="Zahm M."/>
            <person name="Klopp C."/>
            <person name="Cabau C."/>
            <person name="Louis A."/>
            <person name="Berthelot C."/>
            <person name="Parey E."/>
            <person name="Roest Crollius H."/>
            <person name="Montfort J."/>
            <person name="Robinson-Rechavi M."/>
            <person name="Bouchez O."/>
            <person name="Lampietro C."/>
            <person name="Lopez Roques C."/>
            <person name="Donnadieu C."/>
            <person name="Postlethwait J."/>
            <person name="Bobe J."/>
            <person name="Dillon D."/>
            <person name="Chandos A."/>
            <person name="von Hippel F."/>
            <person name="Guiguen Y."/>
        </authorList>
    </citation>
    <scope>NUCLEOTIDE SEQUENCE</scope>
    <source>
        <strain evidence="1">YG-Jan2019</strain>
    </source>
</reference>
<keyword evidence="2" id="KW-1185">Reference proteome</keyword>
<organism evidence="1 2">
    <name type="scientific">Dallia pectoralis</name>
    <name type="common">Alaska blackfish</name>
    <dbReference type="NCBI Taxonomy" id="75939"/>
    <lineage>
        <taxon>Eukaryota</taxon>
        <taxon>Metazoa</taxon>
        <taxon>Chordata</taxon>
        <taxon>Craniata</taxon>
        <taxon>Vertebrata</taxon>
        <taxon>Euteleostomi</taxon>
        <taxon>Actinopterygii</taxon>
        <taxon>Neopterygii</taxon>
        <taxon>Teleostei</taxon>
        <taxon>Protacanthopterygii</taxon>
        <taxon>Esociformes</taxon>
        <taxon>Umbridae</taxon>
        <taxon>Dallia</taxon>
    </lineage>
</organism>
<sequence>MDAALKYFLWRDQEAGAAGAVVPTSTHVTPTPVPILPPPSRPARQKGPLGQVIAQYLGQRQPLTAQALQAKLIKVIKPSMKPTVSPQRPADPTDAELAQIVDDYENYVPHWLAGHSQHCAATVDRPGALHLENNRAEVRTDLQLWYEPPQPRPIYNQPPASPDPFFACRLFLWMPVRLWAFKLTCPQADCRGNLRKSGVYTKTIRRVLDIDSWYLMATEYLACSRCTKKVVAWSQGIIRQLDEAHRCLFPAILTYK</sequence>